<dbReference type="PANTHER" id="PTHR10903:SF184">
    <property type="entry name" value="GTP-BINDING PROTEIN A"/>
    <property type="match status" value="1"/>
</dbReference>
<evidence type="ECO:0000259" key="4">
    <source>
        <dbReference type="PROSITE" id="PS51720"/>
    </source>
</evidence>
<evidence type="ECO:0000256" key="2">
    <source>
        <dbReference type="ARBA" id="ARBA00022741"/>
    </source>
</evidence>
<accession>A0A8S3ZVX4</accession>
<keyword evidence="6" id="KW-1185">Reference proteome</keyword>
<proteinExistence type="inferred from homology"/>
<evidence type="ECO:0000256" key="1">
    <source>
        <dbReference type="ARBA" id="ARBA00008535"/>
    </source>
</evidence>
<dbReference type="EMBL" id="CAJHNH020005112">
    <property type="protein sequence ID" value="CAG5132120.1"/>
    <property type="molecule type" value="Genomic_DNA"/>
</dbReference>
<gene>
    <name evidence="5" type="ORF">CUNI_LOCUS17678</name>
</gene>
<dbReference type="OrthoDB" id="10061751at2759"/>
<dbReference type="SUPFAM" id="SSF52540">
    <property type="entry name" value="P-loop containing nucleoside triphosphate hydrolases"/>
    <property type="match status" value="1"/>
</dbReference>
<dbReference type="Gene3D" id="3.40.50.300">
    <property type="entry name" value="P-loop containing nucleotide triphosphate hydrolases"/>
    <property type="match status" value="1"/>
</dbReference>
<dbReference type="AlphaFoldDB" id="A0A8S3ZVX4"/>
<name>A0A8S3ZVX4_9EUPU</name>
<keyword evidence="2" id="KW-0547">Nucleotide-binding</keyword>
<comment type="caution">
    <text evidence="5">The sequence shown here is derived from an EMBL/GenBank/DDBJ whole genome shotgun (WGS) entry which is preliminary data.</text>
</comment>
<comment type="similarity">
    <text evidence="1">Belongs to the TRAFAC class TrmE-Era-EngA-EngB-Septin-like GTPase superfamily. AIG1/Toc34/Toc159-like paraseptin GTPase family. IAN subfamily.</text>
</comment>
<dbReference type="InterPro" id="IPR006703">
    <property type="entry name" value="G_AIG1"/>
</dbReference>
<evidence type="ECO:0000313" key="6">
    <source>
        <dbReference type="Proteomes" id="UP000678393"/>
    </source>
</evidence>
<dbReference type="Proteomes" id="UP000678393">
    <property type="component" value="Unassembled WGS sequence"/>
</dbReference>
<evidence type="ECO:0000256" key="3">
    <source>
        <dbReference type="ARBA" id="ARBA00023134"/>
    </source>
</evidence>
<protein>
    <recommendedName>
        <fullName evidence="4">AIG1-type G domain-containing protein</fullName>
    </recommendedName>
</protein>
<dbReference type="PROSITE" id="PS51720">
    <property type="entry name" value="G_AIG1"/>
    <property type="match status" value="1"/>
</dbReference>
<organism evidence="5 6">
    <name type="scientific">Candidula unifasciata</name>
    <dbReference type="NCBI Taxonomy" id="100452"/>
    <lineage>
        <taxon>Eukaryota</taxon>
        <taxon>Metazoa</taxon>
        <taxon>Spiralia</taxon>
        <taxon>Lophotrochozoa</taxon>
        <taxon>Mollusca</taxon>
        <taxon>Gastropoda</taxon>
        <taxon>Heterobranchia</taxon>
        <taxon>Euthyneura</taxon>
        <taxon>Panpulmonata</taxon>
        <taxon>Eupulmonata</taxon>
        <taxon>Stylommatophora</taxon>
        <taxon>Helicina</taxon>
        <taxon>Helicoidea</taxon>
        <taxon>Geomitridae</taxon>
        <taxon>Candidula</taxon>
    </lineage>
</organism>
<feature type="domain" description="AIG1-type G" evidence="4">
    <location>
        <begin position="3"/>
        <end position="217"/>
    </location>
</feature>
<dbReference type="PANTHER" id="PTHR10903">
    <property type="entry name" value="GTPASE, IMAP FAMILY MEMBER-RELATED"/>
    <property type="match status" value="1"/>
</dbReference>
<dbReference type="InterPro" id="IPR027417">
    <property type="entry name" value="P-loop_NTPase"/>
</dbReference>
<keyword evidence="3" id="KW-0342">GTP-binding</keyword>
<dbReference type="GO" id="GO:0005525">
    <property type="term" value="F:GTP binding"/>
    <property type="evidence" value="ECO:0007669"/>
    <property type="project" value="UniProtKB-KW"/>
</dbReference>
<dbReference type="InterPro" id="IPR045058">
    <property type="entry name" value="GIMA/IAN/Toc"/>
</dbReference>
<dbReference type="Pfam" id="PF04548">
    <property type="entry name" value="AIG1"/>
    <property type="match status" value="1"/>
</dbReference>
<sequence length="369" mass="42289">MAEEKVNVFLMGKTGHGKSTTGNMMLGRKVFKSKSSATSTTKDVDFSFASLINFLLMVVDGPGLQDTCMDEAEDKQAISRSMSNALAMCYEGIHAFLFVLQFGVKFTDEEKSVLDALKCLFGDGYLDRMIVVVTYGASFYDAMEDEDLPLDFHSWCRNQEGAFRELYESCRGRFVLVENREKDSVKKQAKRMELVNLAAALKREYAPYNCQCFEQTQFEREKLIVELKVPILKKKIQKEVSLLTAEIEQFFETSSDGDRDKIMDRVRKLLDEIDQEDQRYGHHLDELRELVVSVGQNLDNKLELVRIGADLENTRKAKDKWLMVTSRMLHFPVVRIFAGVALLTSRAVFTSKEKKLTERQKKLQEIKNA</sequence>
<evidence type="ECO:0000313" key="5">
    <source>
        <dbReference type="EMBL" id="CAG5132120.1"/>
    </source>
</evidence>
<reference evidence="5" key="1">
    <citation type="submission" date="2021-04" db="EMBL/GenBank/DDBJ databases">
        <authorList>
            <consortium name="Molecular Ecology Group"/>
        </authorList>
    </citation>
    <scope>NUCLEOTIDE SEQUENCE</scope>
</reference>